<keyword evidence="9 12" id="KW-1015">Disulfide bond</keyword>
<evidence type="ECO:0000256" key="1">
    <source>
        <dbReference type="ARBA" id="ARBA00004308"/>
    </source>
</evidence>
<dbReference type="Gene3D" id="2.120.10.30">
    <property type="entry name" value="TolB, C-terminal domain"/>
    <property type="match status" value="1"/>
</dbReference>
<dbReference type="SMART" id="SM00192">
    <property type="entry name" value="LDLa"/>
    <property type="match status" value="5"/>
</dbReference>
<evidence type="ECO:0000256" key="3">
    <source>
        <dbReference type="ARBA" id="ARBA00022536"/>
    </source>
</evidence>
<dbReference type="EMBL" id="KN716805">
    <property type="protein sequence ID" value="KJH41537.1"/>
    <property type="molecule type" value="Genomic_DNA"/>
</dbReference>
<dbReference type="GO" id="GO:0042562">
    <property type="term" value="F:hormone binding"/>
    <property type="evidence" value="ECO:0007669"/>
    <property type="project" value="TreeGrafter"/>
</dbReference>
<dbReference type="InterPro" id="IPR000033">
    <property type="entry name" value="LDLR_classB_rpt"/>
</dbReference>
<feature type="disulfide bond" evidence="13">
    <location>
        <begin position="132"/>
        <end position="147"/>
    </location>
</feature>
<dbReference type="PROSITE" id="PS00022">
    <property type="entry name" value="EGF_1"/>
    <property type="match status" value="1"/>
</dbReference>
<dbReference type="PANTHER" id="PTHR22722">
    <property type="entry name" value="LOW-DENSITY LIPOPROTEIN RECEPTOR-RELATED PROTEIN 2-RELATED"/>
    <property type="match status" value="1"/>
</dbReference>
<feature type="disulfide bond" evidence="12">
    <location>
        <begin position="725"/>
        <end position="734"/>
    </location>
</feature>
<feature type="disulfide bond" evidence="13">
    <location>
        <begin position="81"/>
        <end position="96"/>
    </location>
</feature>
<evidence type="ECO:0000256" key="10">
    <source>
        <dbReference type="ARBA" id="ARBA00023170"/>
    </source>
</evidence>
<feature type="repeat" description="LDL-receptor class B" evidence="14">
    <location>
        <begin position="484"/>
        <end position="528"/>
    </location>
</feature>
<feature type="domain" description="EGF-like" evidence="16">
    <location>
        <begin position="692"/>
        <end position="735"/>
    </location>
</feature>
<dbReference type="SUPFAM" id="SSF57184">
    <property type="entry name" value="Growth factor receptor domain"/>
    <property type="match status" value="1"/>
</dbReference>
<comment type="caution">
    <text evidence="12">Lacks conserved residue(s) required for the propagation of feature annotation.</text>
</comment>
<feature type="disulfide bond" evidence="13">
    <location>
        <begin position="120"/>
        <end position="138"/>
    </location>
</feature>
<sequence length="888" mass="99821">MQVVYLNLISKALPLTCNNLTQFDCRTFADPQGCIPLEWLCDGLKDCKNGLDESHCSYLHSCPEGNFICRSGECVSGHYKCNGEVDCPGGEDENGCENHETFIPAVSVPLSDCPEHMFHCLHGPCIARAYICDGEADCPLNEDERNCTNSDHSVSIKHELTSCDTGMVLCADRTVCFPKHWVCDGEADCLDGSDEVSDCDMSVGNFLIESLTELCHPGEHRCSEAHMCIPLNRTCDGVRDCPRGDDEGTLCNECQSRKTPCEYKCTNTPLGSRCICPHGSTLNADEFSCTQIDECLTIEAKQCEQYCEDLHNSYQCTCAPGYQLGEDRHSCRLDRDHEGKLFVALGHEIRTMPLFESRSSQEGYETVQSLGSHGVVRSIDFVANRQLIYMTISGSDLQGEVAVSVGGLLRVVRENIVGVGQVAVDWMNGNFFFTQRYPSQTPGIRICSQDGFFCRRIIKGQTANIHDHKKRQYYRGIALHPQRGSMVWIESFNGRHKIMLASMDGANVRILVENKLEYPTGISIDFIRNDVYFGDIEREMIERVNIDTQERTVILTKGVHHPYDLKYFNGFLYWTDWASSSLKVAELSVHHEFPHLIHSFITLPYGLAINHSMYQPTPSSNPCVLNDCQWICVSILDVVGKLQPKCLCPDGYHPWTNDDCIPFNDSVIAEVHRPPVEEGIISDLSHIGVAWMKERCDDGDGCLNGGQCEDVKNEHGRVTQIVCNCVSPYEGYRCERLNPYKELAEQLPASSQPHWLTLFVIMTILLFFVAIFIFSYRYINQISNASKAVAMSLEQKVRLVLPHLQRVQQVIESIKTRLSSKLTNTSIRSCPRVFRTEINNPLFSDEPPHSPEQSQNELSYSNPLFVENNSHGAPFSGINVTYSNKFVP</sequence>
<gene>
    <name evidence="17" type="ORF">DICVIV_12488</name>
</gene>
<dbReference type="InterPro" id="IPR000742">
    <property type="entry name" value="EGF"/>
</dbReference>
<dbReference type="PANTHER" id="PTHR22722:SF14">
    <property type="entry name" value="MEGALIN, ISOFORM A"/>
    <property type="match status" value="1"/>
</dbReference>
<dbReference type="SUPFAM" id="SSF57424">
    <property type="entry name" value="LDL receptor-like module"/>
    <property type="match status" value="5"/>
</dbReference>
<dbReference type="InterPro" id="IPR023415">
    <property type="entry name" value="LDLR_class-A_CS"/>
</dbReference>
<evidence type="ECO:0000256" key="2">
    <source>
        <dbReference type="ARBA" id="ARBA00004479"/>
    </source>
</evidence>
<evidence type="ECO:0000256" key="14">
    <source>
        <dbReference type="PROSITE-ProRule" id="PRU00461"/>
    </source>
</evidence>
<reference evidence="18" key="2">
    <citation type="journal article" date="2016" name="Sci. Rep.">
        <title>Dictyocaulus viviparus genome, variome and transcriptome elucidate lungworm biology and support future intervention.</title>
        <authorList>
            <person name="McNulty S.N."/>
            <person name="Strube C."/>
            <person name="Rosa B.A."/>
            <person name="Martin J.C."/>
            <person name="Tyagi R."/>
            <person name="Choi Y.J."/>
            <person name="Wang Q."/>
            <person name="Hallsworth Pepin K."/>
            <person name="Zhang X."/>
            <person name="Ozersky P."/>
            <person name="Wilson R.K."/>
            <person name="Sternberg P.W."/>
            <person name="Gasser R.B."/>
            <person name="Mitreva M."/>
        </authorList>
    </citation>
    <scope>NUCLEOTIDE SEQUENCE [LARGE SCALE GENOMIC DNA]</scope>
    <source>
        <strain evidence="18">HannoverDv2000</strain>
    </source>
</reference>
<feature type="disulfide bond" evidence="13">
    <location>
        <begin position="62"/>
        <end position="74"/>
    </location>
</feature>
<dbReference type="GO" id="GO:0043235">
    <property type="term" value="C:receptor complex"/>
    <property type="evidence" value="ECO:0007669"/>
    <property type="project" value="TreeGrafter"/>
</dbReference>
<dbReference type="SUPFAM" id="SSF57196">
    <property type="entry name" value="EGF/Laminin"/>
    <property type="match status" value="2"/>
</dbReference>
<evidence type="ECO:0000256" key="5">
    <source>
        <dbReference type="ARBA" id="ARBA00022692"/>
    </source>
</evidence>
<keyword evidence="8 15" id="KW-0472">Membrane</keyword>
<accession>A0A0D8XCN3</accession>
<evidence type="ECO:0000256" key="13">
    <source>
        <dbReference type="PROSITE-ProRule" id="PRU00124"/>
    </source>
</evidence>
<feature type="disulfide bond" evidence="13">
    <location>
        <begin position="41"/>
        <end position="56"/>
    </location>
</feature>
<dbReference type="CDD" id="cd00054">
    <property type="entry name" value="EGF_CA"/>
    <property type="match status" value="1"/>
</dbReference>
<keyword evidence="7 15" id="KW-1133">Transmembrane helix</keyword>
<keyword evidence="3 12" id="KW-0245">EGF-like domain</keyword>
<dbReference type="Gene3D" id="2.10.25.10">
    <property type="entry name" value="Laminin"/>
    <property type="match status" value="3"/>
</dbReference>
<keyword evidence="18" id="KW-1185">Reference proteome</keyword>
<dbReference type="InterPro" id="IPR036055">
    <property type="entry name" value="LDL_receptor-like_sf"/>
</dbReference>
<evidence type="ECO:0000256" key="11">
    <source>
        <dbReference type="ARBA" id="ARBA00023180"/>
    </source>
</evidence>
<evidence type="ECO:0000256" key="8">
    <source>
        <dbReference type="ARBA" id="ARBA00023136"/>
    </source>
</evidence>
<dbReference type="STRING" id="29172.A0A0D8XCN3"/>
<keyword evidence="11" id="KW-0325">Glycoprotein</keyword>
<evidence type="ECO:0000256" key="15">
    <source>
        <dbReference type="SAM" id="Phobius"/>
    </source>
</evidence>
<feature type="disulfide bond" evidence="13">
    <location>
        <begin position="69"/>
        <end position="87"/>
    </location>
</feature>
<evidence type="ECO:0000256" key="9">
    <source>
        <dbReference type="ARBA" id="ARBA00023157"/>
    </source>
</evidence>
<dbReference type="SMART" id="SM00181">
    <property type="entry name" value="EGF"/>
    <property type="match status" value="4"/>
</dbReference>
<comment type="subcellular location">
    <subcellularLocation>
        <location evidence="1">Endomembrane system</location>
    </subcellularLocation>
    <subcellularLocation>
        <location evidence="2">Membrane</location>
        <topology evidence="2">Single-pass type I membrane protein</topology>
    </subcellularLocation>
</comment>
<evidence type="ECO:0000259" key="16">
    <source>
        <dbReference type="PROSITE" id="PS50026"/>
    </source>
</evidence>
<dbReference type="OrthoDB" id="9990982at2759"/>
<keyword evidence="5 15" id="KW-0812">Transmembrane</keyword>
<evidence type="ECO:0000256" key="7">
    <source>
        <dbReference type="ARBA" id="ARBA00022989"/>
    </source>
</evidence>
<dbReference type="FunFam" id="2.10.25.10:FF:000009">
    <property type="entry name" value="Low-density lipoprotein receptor isoform 1"/>
    <property type="match status" value="1"/>
</dbReference>
<dbReference type="PROSITE" id="PS50026">
    <property type="entry name" value="EGF_3"/>
    <property type="match status" value="1"/>
</dbReference>
<dbReference type="PROSITE" id="PS01186">
    <property type="entry name" value="EGF_2"/>
    <property type="match status" value="2"/>
</dbReference>
<dbReference type="Proteomes" id="UP000053766">
    <property type="component" value="Unassembled WGS sequence"/>
</dbReference>
<feature type="transmembrane region" description="Helical" evidence="15">
    <location>
        <begin position="755"/>
        <end position="779"/>
    </location>
</feature>
<evidence type="ECO:0000256" key="4">
    <source>
        <dbReference type="ARBA" id="ARBA00022583"/>
    </source>
</evidence>
<evidence type="ECO:0000256" key="12">
    <source>
        <dbReference type="PROSITE-ProRule" id="PRU00076"/>
    </source>
</evidence>
<evidence type="ECO:0000313" key="18">
    <source>
        <dbReference type="Proteomes" id="UP000053766"/>
    </source>
</evidence>
<dbReference type="InterPro" id="IPR002172">
    <property type="entry name" value="LDrepeatLR_classA_rpt"/>
</dbReference>
<keyword evidence="10 17" id="KW-0675">Receptor</keyword>
<name>A0A0D8XCN3_DICVI</name>
<organism evidence="17 18">
    <name type="scientific">Dictyocaulus viviparus</name>
    <name type="common">Bovine lungworm</name>
    <dbReference type="NCBI Taxonomy" id="29172"/>
    <lineage>
        <taxon>Eukaryota</taxon>
        <taxon>Metazoa</taxon>
        <taxon>Ecdysozoa</taxon>
        <taxon>Nematoda</taxon>
        <taxon>Chromadorea</taxon>
        <taxon>Rhabditida</taxon>
        <taxon>Rhabditina</taxon>
        <taxon>Rhabditomorpha</taxon>
        <taxon>Strongyloidea</taxon>
        <taxon>Metastrongylidae</taxon>
        <taxon>Dictyocaulus</taxon>
    </lineage>
</organism>
<dbReference type="InterPro" id="IPR051221">
    <property type="entry name" value="LDLR-related"/>
</dbReference>
<keyword evidence="4" id="KW-0254">Endocytosis</keyword>
<dbReference type="SMART" id="SM00179">
    <property type="entry name" value="EGF_CA"/>
    <property type="match status" value="2"/>
</dbReference>
<dbReference type="AlphaFoldDB" id="A0A0D8XCN3"/>
<proteinExistence type="predicted"/>
<dbReference type="GO" id="GO:0005509">
    <property type="term" value="F:calcium ion binding"/>
    <property type="evidence" value="ECO:0007669"/>
    <property type="project" value="InterPro"/>
</dbReference>
<dbReference type="SUPFAM" id="SSF63825">
    <property type="entry name" value="YWTD domain"/>
    <property type="match status" value="1"/>
</dbReference>
<evidence type="ECO:0000256" key="6">
    <source>
        <dbReference type="ARBA" id="ARBA00022737"/>
    </source>
</evidence>
<dbReference type="SMART" id="SM00135">
    <property type="entry name" value="LY"/>
    <property type="match status" value="4"/>
</dbReference>
<dbReference type="Pfam" id="PF00057">
    <property type="entry name" value="Ldl_recept_a"/>
    <property type="match status" value="5"/>
</dbReference>
<dbReference type="PROSITE" id="PS50068">
    <property type="entry name" value="LDLRA_2"/>
    <property type="match status" value="5"/>
</dbReference>
<dbReference type="PRINTS" id="PR00261">
    <property type="entry name" value="LDLRECEPTOR"/>
</dbReference>
<dbReference type="InterPro" id="IPR001881">
    <property type="entry name" value="EGF-like_Ca-bd_dom"/>
</dbReference>
<evidence type="ECO:0000313" key="17">
    <source>
        <dbReference type="EMBL" id="KJH41537.1"/>
    </source>
</evidence>
<dbReference type="GO" id="GO:0006898">
    <property type="term" value="P:receptor-mediated endocytosis"/>
    <property type="evidence" value="ECO:0007669"/>
    <property type="project" value="TreeGrafter"/>
</dbReference>
<feature type="disulfide bond" evidence="13">
    <location>
        <begin position="113"/>
        <end position="125"/>
    </location>
</feature>
<dbReference type="PROSITE" id="PS01209">
    <property type="entry name" value="LDLRA_1"/>
    <property type="match status" value="3"/>
</dbReference>
<dbReference type="InterPro" id="IPR011042">
    <property type="entry name" value="6-blade_b-propeller_TolB-like"/>
</dbReference>
<dbReference type="PROSITE" id="PS51120">
    <property type="entry name" value="LDLRB"/>
    <property type="match status" value="1"/>
</dbReference>
<dbReference type="CDD" id="cd00112">
    <property type="entry name" value="LDLa"/>
    <property type="match status" value="5"/>
</dbReference>
<dbReference type="PROSITE" id="PS01187">
    <property type="entry name" value="EGF_CA"/>
    <property type="match status" value="1"/>
</dbReference>
<dbReference type="GO" id="GO:0012505">
    <property type="term" value="C:endomembrane system"/>
    <property type="evidence" value="ECO:0007669"/>
    <property type="project" value="UniProtKB-SubCell"/>
</dbReference>
<dbReference type="InterPro" id="IPR018097">
    <property type="entry name" value="EGF_Ca-bd_CS"/>
</dbReference>
<dbReference type="InterPro" id="IPR009030">
    <property type="entry name" value="Growth_fac_rcpt_cys_sf"/>
</dbReference>
<reference evidence="17 18" key="1">
    <citation type="submission" date="2013-11" db="EMBL/GenBank/DDBJ databases">
        <title>Draft genome of the bovine lungworm Dictyocaulus viviparus.</title>
        <authorList>
            <person name="Mitreva M."/>
        </authorList>
    </citation>
    <scope>NUCLEOTIDE SEQUENCE [LARGE SCALE GENOMIC DNA]</scope>
    <source>
        <strain evidence="17 18">HannoverDv2000</strain>
    </source>
</reference>
<keyword evidence="6" id="KW-0677">Repeat</keyword>
<protein>
    <submittedName>
        <fullName evidence="17">Low-density lipoprotein receptor domain class A</fullName>
    </submittedName>
</protein>
<dbReference type="GO" id="GO:0016324">
    <property type="term" value="C:apical plasma membrane"/>
    <property type="evidence" value="ECO:0007669"/>
    <property type="project" value="TreeGrafter"/>
</dbReference>
<dbReference type="Gene3D" id="4.10.400.10">
    <property type="entry name" value="Low-density Lipoprotein Receptor"/>
    <property type="match status" value="5"/>
</dbReference>
<keyword evidence="17" id="KW-0449">Lipoprotein</keyword>